<organism evidence="4 5">
    <name type="scientific">Candidatus Scybalomonas excrementavium</name>
    <dbReference type="NCBI Taxonomy" id="2840943"/>
    <lineage>
        <taxon>Bacteria</taxon>
        <taxon>Bacillati</taxon>
        <taxon>Bacillota</taxon>
        <taxon>Clostridia</taxon>
        <taxon>Lachnospirales</taxon>
        <taxon>Lachnospiraceae</taxon>
        <taxon>Lachnospiraceae incertae sedis</taxon>
        <taxon>Candidatus Scybalomonas</taxon>
    </lineage>
</organism>
<evidence type="ECO:0000256" key="2">
    <source>
        <dbReference type="ARBA" id="ARBA00023235"/>
    </source>
</evidence>
<protein>
    <submittedName>
        <fullName evidence="4">Trigger factor</fullName>
        <ecNumber evidence="4">5.2.1.8</ecNumber>
    </submittedName>
</protein>
<accession>A0A9D9HZR1</accession>
<evidence type="ECO:0000259" key="3">
    <source>
        <dbReference type="Pfam" id="PF05698"/>
    </source>
</evidence>
<evidence type="ECO:0000256" key="1">
    <source>
        <dbReference type="ARBA" id="ARBA00023110"/>
    </source>
</evidence>
<reference evidence="4" key="2">
    <citation type="journal article" date="2021" name="PeerJ">
        <title>Extensive microbial diversity within the chicken gut microbiome revealed by metagenomics and culture.</title>
        <authorList>
            <person name="Gilroy R."/>
            <person name="Ravi A."/>
            <person name="Getino M."/>
            <person name="Pursley I."/>
            <person name="Horton D.L."/>
            <person name="Alikhan N.F."/>
            <person name="Baker D."/>
            <person name="Gharbi K."/>
            <person name="Hall N."/>
            <person name="Watson M."/>
            <person name="Adriaenssens E.M."/>
            <person name="Foster-Nyarko E."/>
            <person name="Jarju S."/>
            <person name="Secka A."/>
            <person name="Antonio M."/>
            <person name="Oren A."/>
            <person name="Chaudhuri R.R."/>
            <person name="La Ragione R."/>
            <person name="Hildebrand F."/>
            <person name="Pallen M.J."/>
        </authorList>
    </citation>
    <scope>NUCLEOTIDE SEQUENCE</scope>
    <source>
        <strain evidence="4">E3-2379</strain>
    </source>
</reference>
<keyword evidence="1" id="KW-0697">Rotamase</keyword>
<feature type="domain" description="Trigger factor C-terminal" evidence="3">
    <location>
        <begin position="22"/>
        <end position="180"/>
    </location>
</feature>
<dbReference type="GO" id="GO:0006457">
    <property type="term" value="P:protein folding"/>
    <property type="evidence" value="ECO:0007669"/>
    <property type="project" value="InterPro"/>
</dbReference>
<reference evidence="4" key="1">
    <citation type="submission" date="2020-10" db="EMBL/GenBank/DDBJ databases">
        <authorList>
            <person name="Gilroy R."/>
        </authorList>
    </citation>
    <scope>NUCLEOTIDE SEQUENCE</scope>
    <source>
        <strain evidence="4">E3-2379</strain>
    </source>
</reference>
<dbReference type="InterPro" id="IPR027304">
    <property type="entry name" value="Trigger_fact/SurA_dom_sf"/>
</dbReference>
<keyword evidence="2 4" id="KW-0413">Isomerase</keyword>
<gene>
    <name evidence="4" type="primary">tig</name>
    <name evidence="4" type="ORF">IAC13_04365</name>
</gene>
<dbReference type="Pfam" id="PF05698">
    <property type="entry name" value="Trigger_C"/>
    <property type="match status" value="1"/>
</dbReference>
<feature type="non-terminal residue" evidence="4">
    <location>
        <position position="1"/>
    </location>
</feature>
<name>A0A9D9HZR1_9FIRM</name>
<dbReference type="Proteomes" id="UP000823618">
    <property type="component" value="Unassembled WGS sequence"/>
</dbReference>
<dbReference type="EMBL" id="JADIML010000125">
    <property type="protein sequence ID" value="MBO8463147.1"/>
    <property type="molecule type" value="Genomic_DNA"/>
</dbReference>
<evidence type="ECO:0000313" key="4">
    <source>
        <dbReference type="EMBL" id="MBO8463147.1"/>
    </source>
</evidence>
<dbReference type="GO" id="GO:0003755">
    <property type="term" value="F:peptidyl-prolyl cis-trans isomerase activity"/>
    <property type="evidence" value="ECO:0007669"/>
    <property type="project" value="UniProtKB-KW"/>
</dbReference>
<sequence>ITKKELPEINDEFAQDVSEFDTLDAYKSDIKAKLLEKKEAEAKAAKEDKVVEAIVENATMEIPDAMLATQQEQMADEFAQRLSYQGLQLDQYFQFTGLNRETFLEQMKPQALKRIQTRLVLEAVVAAENIVATEAELDEEIEKMAQMYQMEAEQLKGFVGESEKEQMMKDIAVQKAVTFVTDAAVEE</sequence>
<evidence type="ECO:0000313" key="5">
    <source>
        <dbReference type="Proteomes" id="UP000823618"/>
    </source>
</evidence>
<proteinExistence type="predicted"/>
<dbReference type="InterPro" id="IPR008880">
    <property type="entry name" value="Trigger_fac_C"/>
</dbReference>
<dbReference type="EC" id="5.2.1.8" evidence="4"/>
<dbReference type="Gene3D" id="1.10.3120.10">
    <property type="entry name" value="Trigger factor, C-terminal domain"/>
    <property type="match status" value="1"/>
</dbReference>
<dbReference type="SUPFAM" id="SSF109998">
    <property type="entry name" value="Triger factor/SurA peptide-binding domain-like"/>
    <property type="match status" value="1"/>
</dbReference>
<dbReference type="AlphaFoldDB" id="A0A9D9HZR1"/>
<dbReference type="GO" id="GO:0015031">
    <property type="term" value="P:protein transport"/>
    <property type="evidence" value="ECO:0007669"/>
    <property type="project" value="InterPro"/>
</dbReference>
<dbReference type="InterPro" id="IPR037041">
    <property type="entry name" value="Trigger_fac_C_sf"/>
</dbReference>
<comment type="caution">
    <text evidence="4">The sequence shown here is derived from an EMBL/GenBank/DDBJ whole genome shotgun (WGS) entry which is preliminary data.</text>
</comment>